<dbReference type="PANTHER" id="PTHR43434">
    <property type="entry name" value="PHOSPHOGLYCOLATE PHOSPHATASE"/>
    <property type="match status" value="1"/>
</dbReference>
<dbReference type="GO" id="GO:0006281">
    <property type="term" value="P:DNA repair"/>
    <property type="evidence" value="ECO:0007669"/>
    <property type="project" value="TreeGrafter"/>
</dbReference>
<dbReference type="GO" id="GO:0005829">
    <property type="term" value="C:cytosol"/>
    <property type="evidence" value="ECO:0007669"/>
    <property type="project" value="TreeGrafter"/>
</dbReference>
<dbReference type="InterPro" id="IPR036412">
    <property type="entry name" value="HAD-like_sf"/>
</dbReference>
<name>A0A563EV11_9PSEU</name>
<reference evidence="1 2" key="1">
    <citation type="submission" date="2019-07" db="EMBL/GenBank/DDBJ databases">
        <title>Lentzea xizangensis sp. nov., isolated from Qinghai-Tibetan Plateau Soils.</title>
        <authorList>
            <person name="Huang J."/>
        </authorList>
    </citation>
    <scope>NUCLEOTIDE SEQUENCE [LARGE SCALE GENOMIC DNA]</scope>
    <source>
        <strain evidence="1 2">FXJ1.1311</strain>
    </source>
</reference>
<evidence type="ECO:0000313" key="1">
    <source>
        <dbReference type="EMBL" id="TWP51557.1"/>
    </source>
</evidence>
<dbReference type="Pfam" id="PF00702">
    <property type="entry name" value="Hydrolase"/>
    <property type="match status" value="1"/>
</dbReference>
<proteinExistence type="predicted"/>
<dbReference type="OrthoDB" id="4547358at2"/>
<accession>A0A563EV11</accession>
<dbReference type="AlphaFoldDB" id="A0A563EV11"/>
<dbReference type="InterPro" id="IPR023214">
    <property type="entry name" value="HAD_sf"/>
</dbReference>
<gene>
    <name evidence="1" type="ORF">FKR81_15290</name>
</gene>
<organism evidence="1 2">
    <name type="scientific">Lentzea tibetensis</name>
    <dbReference type="NCBI Taxonomy" id="2591470"/>
    <lineage>
        <taxon>Bacteria</taxon>
        <taxon>Bacillati</taxon>
        <taxon>Actinomycetota</taxon>
        <taxon>Actinomycetes</taxon>
        <taxon>Pseudonocardiales</taxon>
        <taxon>Pseudonocardiaceae</taxon>
        <taxon>Lentzea</taxon>
    </lineage>
</organism>
<dbReference type="PANTHER" id="PTHR43434:SF1">
    <property type="entry name" value="PHOSPHOGLYCOLATE PHOSPHATASE"/>
    <property type="match status" value="1"/>
</dbReference>
<dbReference type="RefSeq" id="WP_146352391.1">
    <property type="nucleotide sequence ID" value="NZ_VOBR01000008.1"/>
</dbReference>
<keyword evidence="2" id="KW-1185">Reference proteome</keyword>
<dbReference type="EMBL" id="VOBR01000008">
    <property type="protein sequence ID" value="TWP51557.1"/>
    <property type="molecule type" value="Genomic_DNA"/>
</dbReference>
<evidence type="ECO:0000313" key="2">
    <source>
        <dbReference type="Proteomes" id="UP000316639"/>
    </source>
</evidence>
<dbReference type="GO" id="GO:0008967">
    <property type="term" value="F:phosphoglycolate phosphatase activity"/>
    <property type="evidence" value="ECO:0007669"/>
    <property type="project" value="TreeGrafter"/>
</dbReference>
<dbReference type="InterPro" id="IPR006439">
    <property type="entry name" value="HAD-SF_hydro_IA"/>
</dbReference>
<sequence>MTSSRVSVDDPSIIHRILADTKTLLLDFDGPICSVFAGFPAPVVAEQLREVLAEGACHDLPFAVQKTDDPFDILTFASTLGSEEARYVEAALRAHEVEAIATAEPTFGAHDLVRAWHSDGRKLAIVSNNSAAAVEEYLHLHGLAPHVSYVSARTEPDPSLLKPSTFLLRQASDALGIAAAECTLVGDSLTDIQAAHDSGVLVIGYANKPGKIELFANRSPIAIVTSIALLLASLP</sequence>
<protein>
    <submittedName>
        <fullName evidence="1">HAD family phosphatase</fullName>
    </submittedName>
</protein>
<dbReference type="Proteomes" id="UP000316639">
    <property type="component" value="Unassembled WGS sequence"/>
</dbReference>
<dbReference type="Gene3D" id="3.40.50.1000">
    <property type="entry name" value="HAD superfamily/HAD-like"/>
    <property type="match status" value="1"/>
</dbReference>
<dbReference type="NCBIfam" id="TIGR01549">
    <property type="entry name" value="HAD-SF-IA-v1"/>
    <property type="match status" value="1"/>
</dbReference>
<dbReference type="InterPro" id="IPR050155">
    <property type="entry name" value="HAD-like_hydrolase_sf"/>
</dbReference>
<comment type="caution">
    <text evidence="1">The sequence shown here is derived from an EMBL/GenBank/DDBJ whole genome shotgun (WGS) entry which is preliminary data.</text>
</comment>
<dbReference type="SUPFAM" id="SSF56784">
    <property type="entry name" value="HAD-like"/>
    <property type="match status" value="1"/>
</dbReference>